<dbReference type="InterPro" id="IPR009057">
    <property type="entry name" value="Homeodomain-like_sf"/>
</dbReference>
<dbReference type="EMBL" id="AZHW01001300">
    <property type="protein sequence ID" value="ETW93130.1"/>
    <property type="molecule type" value="Genomic_DNA"/>
</dbReference>
<keyword evidence="2" id="KW-1185">Reference proteome</keyword>
<reference evidence="1 2" key="1">
    <citation type="journal article" date="2014" name="Nature">
        <title>An environmental bacterial taxon with a large and distinct metabolic repertoire.</title>
        <authorList>
            <person name="Wilson M.C."/>
            <person name="Mori T."/>
            <person name="Ruckert C."/>
            <person name="Uria A.R."/>
            <person name="Helf M.J."/>
            <person name="Takada K."/>
            <person name="Gernert C."/>
            <person name="Steffens U.A."/>
            <person name="Heycke N."/>
            <person name="Schmitt S."/>
            <person name="Rinke C."/>
            <person name="Helfrich E.J."/>
            <person name="Brachmann A.O."/>
            <person name="Gurgui C."/>
            <person name="Wakimoto T."/>
            <person name="Kracht M."/>
            <person name="Crusemann M."/>
            <person name="Hentschel U."/>
            <person name="Abe I."/>
            <person name="Matsunaga S."/>
            <person name="Kalinowski J."/>
            <person name="Takeyama H."/>
            <person name="Piel J."/>
        </authorList>
    </citation>
    <scope>NUCLEOTIDE SEQUENCE [LARGE SCALE GENOMIC DNA]</scope>
    <source>
        <strain evidence="2">TSY1</strain>
    </source>
</reference>
<dbReference type="Proteomes" id="UP000019141">
    <property type="component" value="Unassembled WGS sequence"/>
</dbReference>
<sequence length="78" mass="8756">MLGFDRITFDPHVMGGRACIRGMRITVSLLVNLVANGMTSDEIIESYPYLEPEDIHQALHYVAWLAEETVHPLAPVHP</sequence>
<dbReference type="Pfam" id="PF04255">
    <property type="entry name" value="DUF433"/>
    <property type="match status" value="1"/>
</dbReference>
<dbReference type="HOGENOM" id="CLU_126005_2_0_7"/>
<evidence type="ECO:0008006" key="3">
    <source>
        <dbReference type="Google" id="ProtNLM"/>
    </source>
</evidence>
<dbReference type="AlphaFoldDB" id="W4L611"/>
<dbReference type="PANTHER" id="PTHR34849:SF3">
    <property type="entry name" value="SSR2962 PROTEIN"/>
    <property type="match status" value="1"/>
</dbReference>
<evidence type="ECO:0000313" key="1">
    <source>
        <dbReference type="EMBL" id="ETW93130.1"/>
    </source>
</evidence>
<dbReference type="InterPro" id="IPR007367">
    <property type="entry name" value="DUF433"/>
</dbReference>
<dbReference type="PANTHER" id="PTHR34849">
    <property type="entry name" value="SSL5025 PROTEIN"/>
    <property type="match status" value="1"/>
</dbReference>
<protein>
    <recommendedName>
        <fullName evidence="3">DUF433 domain-containing protein</fullName>
    </recommendedName>
</protein>
<dbReference type="SUPFAM" id="SSF46689">
    <property type="entry name" value="Homeodomain-like"/>
    <property type="match status" value="1"/>
</dbReference>
<evidence type="ECO:0000313" key="2">
    <source>
        <dbReference type="Proteomes" id="UP000019141"/>
    </source>
</evidence>
<accession>W4L611</accession>
<organism evidence="1 2">
    <name type="scientific">Entotheonella factor</name>
    <dbReference type="NCBI Taxonomy" id="1429438"/>
    <lineage>
        <taxon>Bacteria</taxon>
        <taxon>Pseudomonadati</taxon>
        <taxon>Nitrospinota/Tectimicrobiota group</taxon>
        <taxon>Candidatus Tectimicrobiota</taxon>
        <taxon>Candidatus Entotheonellia</taxon>
        <taxon>Candidatus Entotheonellales</taxon>
        <taxon>Candidatus Entotheonellaceae</taxon>
        <taxon>Candidatus Entotheonella</taxon>
    </lineage>
</organism>
<proteinExistence type="predicted"/>
<dbReference type="PATRIC" id="fig|1429438.4.peg.7598"/>
<dbReference type="InterPro" id="IPR036388">
    <property type="entry name" value="WH-like_DNA-bd_sf"/>
</dbReference>
<name>W4L611_ENTF1</name>
<gene>
    <name evidence="1" type="ORF">ETSY1_40555</name>
</gene>
<dbReference type="Gene3D" id="1.10.10.10">
    <property type="entry name" value="Winged helix-like DNA-binding domain superfamily/Winged helix DNA-binding domain"/>
    <property type="match status" value="1"/>
</dbReference>
<comment type="caution">
    <text evidence="1">The sequence shown here is derived from an EMBL/GenBank/DDBJ whole genome shotgun (WGS) entry which is preliminary data.</text>
</comment>